<proteinExistence type="predicted"/>
<reference evidence="1" key="1">
    <citation type="journal article" date="2015" name="Nature">
        <title>Complex archaea that bridge the gap between prokaryotes and eukaryotes.</title>
        <authorList>
            <person name="Spang A."/>
            <person name="Saw J.H."/>
            <person name="Jorgensen S.L."/>
            <person name="Zaremba-Niedzwiedzka K."/>
            <person name="Martijn J."/>
            <person name="Lind A.E."/>
            <person name="van Eijk R."/>
            <person name="Schleper C."/>
            <person name="Guy L."/>
            <person name="Ettema T.J."/>
        </authorList>
    </citation>
    <scope>NUCLEOTIDE SEQUENCE</scope>
</reference>
<gene>
    <name evidence="1" type="ORF">LCGC14_0988530</name>
</gene>
<evidence type="ECO:0008006" key="2">
    <source>
        <dbReference type="Google" id="ProtNLM"/>
    </source>
</evidence>
<protein>
    <recommendedName>
        <fullName evidence="2">DUF2341 domain-containing protein</fullName>
    </recommendedName>
</protein>
<feature type="non-terminal residue" evidence="1">
    <location>
        <position position="2461"/>
    </location>
</feature>
<comment type="caution">
    <text evidence="1">The sequence shown here is derived from an EMBL/GenBank/DDBJ whole genome shotgun (WGS) entry which is preliminary data.</text>
</comment>
<organism evidence="1">
    <name type="scientific">marine sediment metagenome</name>
    <dbReference type="NCBI Taxonomy" id="412755"/>
    <lineage>
        <taxon>unclassified sequences</taxon>
        <taxon>metagenomes</taxon>
        <taxon>ecological metagenomes</taxon>
    </lineage>
</organism>
<name>A0A0F9NB42_9ZZZZ</name>
<dbReference type="EMBL" id="LAZR01003737">
    <property type="protein sequence ID" value="KKN15189.1"/>
    <property type="molecule type" value="Genomic_DNA"/>
</dbReference>
<accession>A0A0F9NB42</accession>
<evidence type="ECO:0000313" key="1">
    <source>
        <dbReference type="EMBL" id="KKN15189.1"/>
    </source>
</evidence>
<sequence length="2461" mass="274968">MIKMSSLKSRVKKLTVVSTLLMTSIFLPFLMNISMPAPRLGEDKVNNYEDIEDNLIVSALGTHSWWDKSFHSRQVINITNPNSETLYDYGVEITFNYSTLVSEANMRADLGDLRIIEYDAGGDPFQRKYYFQKDYPVSDIVTVWFETNVTVTGGNSQLDTYLYYGNDGANINTTTFMNETTSGSVASNFGWIRNGNFEQDPQNEDGWGNQTIDGVFGWYYADDVPKDVNSNIDYSPDTPDNINYQHNLSIIASNQELKNEGSYTFKFGDKSHDISSGGGGKDLAGTLFSAPFVVPTVSGGSNKIYINAWRNIRTWDTKNAAQIGVYVRISTTYSSTSVNLHQALGGDPYSQGYVEYWDSLPGSSPVNTVEDYYSSLPNQNTAAGDLTGDLLIDVTDYQGEAIFLEFGMIDYGRVEQANKFNAFFQVDNVTFTYNLDVYLDPEAERRKSDVTIIVRDVDGRIVPNAEVSLINSSKPVADQIRYGPTNSSEVNGSVTFSGVIYSTYNYTVKYKIPSTGYEFVVFNSSSFPLVNFTITESQHTFIIYVDIWTIDFEIVDYDKEPLNYGYVAVYNNTQNGVNLENVTLNADGKGTFRWRNQSSYYYKVYYGNVDYNLNPTLLNASWIKRENYNRIGDKIRQHSVLLNTTIPKAAPTFTVNETFYTNGSQSELGNRMINSAKINITAPRATTTVTSVSVYYIDKNGYSDDNYRIYYNNTAGADLYSINIDMRNPPLTPTTLEGDKYGVYGLRVIASGTNTSLIWGYLSVTLFETTNIYNVTDMCKLNIRVVNEAGGGLVGATVIVNSSIGGQAFFVNLTAGYNAVDHLNGYSYGTTNNLLPLWYLRGYEYNISLFYAGEFRQLNVTVPDPIDPQNPGESWRDSFNYTLNGKSNFTIEPNLAGAVYQLRFNNIELVDTVIWGNNFSVRVNFTSTEDDWATSDPVTLPATVTCYIKSTGPSSSIVAVKSLVFEGNGMFNTTFNSSILSAGGSGELYSIIISGSKPSYSTPSNLTDIIFVDSVQTTLSMHDYYNSLNVISTDSQIYGEALNLTFSFYNISLLKGATLTYEWLSFDPIQFYGDPINDGYYTTSIDTSLAGTWGTKSIKIVAALENYTTQTFFTSISITERQTLLNGSDSVIFLSKSVFALETEYIEFNYTDVLNSTMIANPEEKSYNWQKLDEYGDPIPGENKIGTLNETIDHRFILDLDTASMEVGDYFVFITLQKINYELRNVVISLAIEDRLTSVNGSLGPVIINMGEFSNFTYSYNDDLTNTSITNLDTQTWILNGTQSGSGSLGYDSGTEIYYLIGFDTTSLLNGTYTITVTFDKQNYTSQVVVISLIINYVPTDYKTYLTLISQSPSNFLTDITWRDNVTINFNFTSQYLAGPKNLTNPSTIRLQFLDESLSAVGSSINLINYNTSKGIYSYTFNTSQFILIGGESYYMRIYGSKTTPTLFTPPTPLLIFFKVQSVLTDLTVHNYTTGTEFPSYTLTEYWNQTLGLTFYFKELISSAPITNVILTYSWAYGSGQINPDGGKGSGYYSFFFETGNASIVGTYTITILATKQNFSNGIPSPNLIINIINRPTHLRPAEVKGNYNIIFMSERIYGLETEYFEFNYTDAFTFWMIKNATATYNWQKLDEFGDPIPGETQIGTLNETADRYILDLGTASMDVGDYFILITFDKGNYELRSIVFSLIIEDRPTSVNGSTGGPYIVDVVETLNFTYSYNDDLTNTSITNLDTQTWILNGTQPGSGSLGYDSSTEIYYLVGFDTASLPNGIYTITITFDKQNYATKVIVISLVITYIPTDYLSFLALISQSPSNLVTDITWRDNVTIDFNFTIQYQLGPKNLSNPNSIYLQFLDESFSVLGSSINLINYNISKGIYSFTFNTSHFLFIGGESYYMNILASKTLYTPPTPLLIFFKVQSVLTDLTVHNYTTGTEFPSYTLIEYWNQTLGLTFYFKELVSNAPITSATLTYSWAYGSGQINPDGGKGSGYYSFFFETGNASIVGTYTITILAMKQNFSNGIPSPNLIINIINRPTHLRPAEVKGNYNVIFISEKIYALETEYFEFNYTDVFTSWIIKNAIASYNWQKLDEFGDPIQGATQIGSLNETADRYLLDLGTASMDLGDYFILITFDKLNYEVRSIVFSLTIEDRLTSVNGSMGPVIIDWGDSFNFTFSYIDNLTSTSITNLDIGSWVLNGTSSGSDSLGYDSGNEIYFLVGFNTASLLNGTYTITITLDKLNYASQVVVSSLVISYIPIDYRTFLTLISVNPSNLATDITWRDNVTISFNITAQNLPGPINLTNPNTISLQFLDESLIAFGSTINLINHNTSKGIYTYTFNTSQFLLIGGESYYIQISASKTLYAPPTQLLIFFKVETVLTDLTIHNYTTGTEFPSYTLTEYWNQTFGITFYFKELASSAPITSATLTYSWAFGSGQINPEGAKGSGYYSFFFDTGNVTEIGTYIISI</sequence>